<evidence type="ECO:0000313" key="6">
    <source>
        <dbReference type="Proteomes" id="UP000270296"/>
    </source>
</evidence>
<proteinExistence type="inferred from homology"/>
<feature type="region of interest" description="Disordered" evidence="3">
    <location>
        <begin position="232"/>
        <end position="262"/>
    </location>
</feature>
<evidence type="ECO:0000313" key="7">
    <source>
        <dbReference type="WBParaSite" id="SBAD_0001106501-mRNA-1"/>
    </source>
</evidence>
<dbReference type="InterPro" id="IPR054429">
    <property type="entry name" value="Znf-CCCH_Muscleblind-like"/>
</dbReference>
<keyword evidence="2" id="KW-0479">Metal-binding</keyword>
<keyword evidence="2" id="KW-0862">Zinc</keyword>
<reference evidence="5 6" key="2">
    <citation type="submission" date="2018-11" db="EMBL/GenBank/DDBJ databases">
        <authorList>
            <consortium name="Pathogen Informatics"/>
        </authorList>
    </citation>
    <scope>NUCLEOTIDE SEQUENCE [LARGE SCALE GENOMIC DNA]</scope>
</reference>
<feature type="compositionally biased region" description="Low complexity" evidence="3">
    <location>
        <begin position="243"/>
        <end position="262"/>
    </location>
</feature>
<dbReference type="Gene3D" id="3.30.1370.210">
    <property type="match status" value="1"/>
</dbReference>
<comment type="similarity">
    <text evidence="1">Belongs to the muscleblind family.</text>
</comment>
<organism evidence="7">
    <name type="scientific">Soboliphyme baturini</name>
    <dbReference type="NCBI Taxonomy" id="241478"/>
    <lineage>
        <taxon>Eukaryota</taxon>
        <taxon>Metazoa</taxon>
        <taxon>Ecdysozoa</taxon>
        <taxon>Nematoda</taxon>
        <taxon>Enoplea</taxon>
        <taxon>Dorylaimia</taxon>
        <taxon>Dioctophymatida</taxon>
        <taxon>Dioctophymatoidea</taxon>
        <taxon>Soboliphymatidae</taxon>
        <taxon>Soboliphyme</taxon>
    </lineage>
</organism>
<protein>
    <submittedName>
        <fullName evidence="7">C3H1-type domain-containing protein</fullName>
    </submittedName>
</protein>
<evidence type="ECO:0000256" key="2">
    <source>
        <dbReference type="PROSITE-ProRule" id="PRU00723"/>
    </source>
</evidence>
<feature type="zinc finger region" description="C3H1-type" evidence="2">
    <location>
        <begin position="112"/>
        <end position="138"/>
    </location>
</feature>
<dbReference type="Pfam" id="PF22628">
    <property type="entry name" value="zf-CCCH_10"/>
    <property type="match status" value="1"/>
</dbReference>
<dbReference type="GO" id="GO:0008270">
    <property type="term" value="F:zinc ion binding"/>
    <property type="evidence" value="ECO:0007669"/>
    <property type="project" value="UniProtKB-KW"/>
</dbReference>
<dbReference type="OrthoDB" id="6285980at2759"/>
<reference evidence="7" key="1">
    <citation type="submission" date="2016-06" db="UniProtKB">
        <authorList>
            <consortium name="WormBaseParasite"/>
        </authorList>
    </citation>
    <scope>IDENTIFICATION</scope>
</reference>
<keyword evidence="6" id="KW-1185">Reference proteome</keyword>
<feature type="domain" description="C3H1-type" evidence="4">
    <location>
        <begin position="112"/>
        <end position="138"/>
    </location>
</feature>
<evidence type="ECO:0000256" key="3">
    <source>
        <dbReference type="SAM" id="MobiDB-lite"/>
    </source>
</evidence>
<gene>
    <name evidence="5" type="ORF">SBAD_LOCUS10693</name>
</gene>
<dbReference type="SMART" id="SM00356">
    <property type="entry name" value="ZnF_C3H1"/>
    <property type="match status" value="1"/>
</dbReference>
<sequence>MSCARIRVIFDIRVRFGSWRASPGDASVGCALNCQLRVRDSFGLVDLLASVVTVRRNALFVVNTDYRPTSDPARWSLSVFRHLEGTVRQRRLCWMNMFAKLYVMYYVEVSHDNRVTICRDFAKGKCTRTACKYYHVPVISDGVAVANNNGGVSMSTELTTGGSVNAMMFRSAPQHARPVPVPVSVENSPVPATIVPVAGGMAFCTSPYSFLPSPCAYPAAYIAGQLSPCDKSGRAVGPKQQQEAAATTTTTSPSSSSSACNAAEASCPDADATCGVPAVRLYTHPVTGWRRGSQR</sequence>
<dbReference type="EMBL" id="UZAM01014427">
    <property type="protein sequence ID" value="VDP33855.1"/>
    <property type="molecule type" value="Genomic_DNA"/>
</dbReference>
<dbReference type="InterPro" id="IPR000571">
    <property type="entry name" value="Znf_CCCH"/>
</dbReference>
<keyword evidence="2" id="KW-0863">Zinc-finger</keyword>
<dbReference type="AlphaFoldDB" id="A0A183J495"/>
<accession>A0A183J495</accession>
<evidence type="ECO:0000259" key="4">
    <source>
        <dbReference type="PROSITE" id="PS50103"/>
    </source>
</evidence>
<name>A0A183J495_9BILA</name>
<dbReference type="PROSITE" id="PS50103">
    <property type="entry name" value="ZF_C3H1"/>
    <property type="match status" value="1"/>
</dbReference>
<evidence type="ECO:0000313" key="5">
    <source>
        <dbReference type="EMBL" id="VDP33855.1"/>
    </source>
</evidence>
<evidence type="ECO:0000256" key="1">
    <source>
        <dbReference type="ARBA" id="ARBA00038226"/>
    </source>
</evidence>
<dbReference type="WBParaSite" id="SBAD_0001106501-mRNA-1">
    <property type="protein sequence ID" value="SBAD_0001106501-mRNA-1"/>
    <property type="gene ID" value="SBAD_0001106501"/>
</dbReference>
<dbReference type="Proteomes" id="UP000270296">
    <property type="component" value="Unassembled WGS sequence"/>
</dbReference>